<comment type="caution">
    <text evidence="8">Lacks conserved residue(s) required for the propagation of feature annotation.</text>
</comment>
<keyword evidence="5" id="KW-1015">Disulfide bond</keyword>
<reference evidence="12" key="1">
    <citation type="submission" date="2025-08" db="UniProtKB">
        <authorList>
            <consortium name="Ensembl"/>
        </authorList>
    </citation>
    <scope>IDENTIFICATION</scope>
</reference>
<dbReference type="PANTHER" id="PTHR24255:SF25">
    <property type="entry name" value="COMPLEMENT C1R SUBCOMPONENT"/>
    <property type="match status" value="1"/>
</dbReference>
<dbReference type="GO" id="GO:0004252">
    <property type="term" value="F:serine-type endopeptidase activity"/>
    <property type="evidence" value="ECO:0007669"/>
    <property type="project" value="InterPro"/>
</dbReference>
<organism evidence="12 13">
    <name type="scientific">Poecilia mexicana</name>
    <dbReference type="NCBI Taxonomy" id="48701"/>
    <lineage>
        <taxon>Eukaryota</taxon>
        <taxon>Metazoa</taxon>
        <taxon>Chordata</taxon>
        <taxon>Craniata</taxon>
        <taxon>Vertebrata</taxon>
        <taxon>Euteleostomi</taxon>
        <taxon>Actinopterygii</taxon>
        <taxon>Neopterygii</taxon>
        <taxon>Teleostei</taxon>
        <taxon>Neoteleostei</taxon>
        <taxon>Acanthomorphata</taxon>
        <taxon>Ovalentaria</taxon>
        <taxon>Atherinomorphae</taxon>
        <taxon>Cyprinodontiformes</taxon>
        <taxon>Poeciliidae</taxon>
        <taxon>Poeciliinae</taxon>
        <taxon>Poecilia</taxon>
    </lineage>
</organism>
<feature type="domain" description="Sushi" evidence="11">
    <location>
        <begin position="157"/>
        <end position="225"/>
    </location>
</feature>
<dbReference type="SMART" id="SM00042">
    <property type="entry name" value="CUB"/>
    <property type="match status" value="1"/>
</dbReference>
<keyword evidence="13" id="KW-1185">Reference proteome</keyword>
<dbReference type="AlphaFoldDB" id="A0A3B3XGI5"/>
<feature type="domain" description="Peptidase S1" evidence="10">
    <location>
        <begin position="241"/>
        <end position="487"/>
    </location>
</feature>
<dbReference type="PROSITE" id="PS01180">
    <property type="entry name" value="CUB"/>
    <property type="match status" value="1"/>
</dbReference>
<dbReference type="Pfam" id="PF00084">
    <property type="entry name" value="Sushi"/>
    <property type="match status" value="2"/>
</dbReference>
<dbReference type="InterPro" id="IPR035914">
    <property type="entry name" value="Sperma_CUB_dom_sf"/>
</dbReference>
<evidence type="ECO:0000313" key="13">
    <source>
        <dbReference type="Proteomes" id="UP000261480"/>
    </source>
</evidence>
<dbReference type="Gene3D" id="2.10.70.10">
    <property type="entry name" value="Complement Module, domain 1"/>
    <property type="match status" value="2"/>
</dbReference>
<dbReference type="CDD" id="cd00041">
    <property type="entry name" value="CUB"/>
    <property type="match status" value="1"/>
</dbReference>
<dbReference type="SUPFAM" id="SSF57535">
    <property type="entry name" value="Complement control module/SCR domain"/>
    <property type="match status" value="2"/>
</dbReference>
<dbReference type="Gene3D" id="2.60.120.290">
    <property type="entry name" value="Spermadhesin, CUB domain"/>
    <property type="match status" value="1"/>
</dbReference>
<dbReference type="InterPro" id="IPR000859">
    <property type="entry name" value="CUB_dom"/>
</dbReference>
<dbReference type="PANTHER" id="PTHR24255">
    <property type="entry name" value="COMPLEMENT COMPONENT 1, S SUBCOMPONENT-RELATED"/>
    <property type="match status" value="1"/>
</dbReference>
<dbReference type="CDD" id="cd00190">
    <property type="entry name" value="Tryp_SPc"/>
    <property type="match status" value="1"/>
</dbReference>
<dbReference type="Ensembl" id="ENSPMET00000032459.1">
    <property type="protein sequence ID" value="ENSPMEP00000014079.1"/>
    <property type="gene ID" value="ENSPMEG00000016476.1"/>
</dbReference>
<dbReference type="Pfam" id="PF00431">
    <property type="entry name" value="CUB"/>
    <property type="match status" value="1"/>
</dbReference>
<dbReference type="FunFam" id="2.10.70.10:FF:000016">
    <property type="entry name" value="Mannan-binding lectin serine protease 1"/>
    <property type="match status" value="1"/>
</dbReference>
<dbReference type="Gene3D" id="2.40.10.10">
    <property type="entry name" value="Trypsin-like serine proteases"/>
    <property type="match status" value="1"/>
</dbReference>
<evidence type="ECO:0000256" key="5">
    <source>
        <dbReference type="ARBA" id="ARBA00023157"/>
    </source>
</evidence>
<dbReference type="SMART" id="SM00032">
    <property type="entry name" value="CCP"/>
    <property type="match status" value="2"/>
</dbReference>
<keyword evidence="3 8" id="KW-0768">Sushi</keyword>
<evidence type="ECO:0000256" key="3">
    <source>
        <dbReference type="ARBA" id="ARBA00022659"/>
    </source>
</evidence>
<dbReference type="InterPro" id="IPR000436">
    <property type="entry name" value="Sushi_SCR_CCP_dom"/>
</dbReference>
<feature type="domain" description="CUB" evidence="9">
    <location>
        <begin position="1"/>
        <end position="103"/>
    </location>
</feature>
<dbReference type="InterPro" id="IPR009003">
    <property type="entry name" value="Peptidase_S1_PA"/>
</dbReference>
<evidence type="ECO:0000256" key="6">
    <source>
        <dbReference type="ARBA" id="ARBA00023180"/>
    </source>
</evidence>
<evidence type="ECO:0000313" key="12">
    <source>
        <dbReference type="Ensembl" id="ENSPMEP00000014079.1"/>
    </source>
</evidence>
<comment type="similarity">
    <text evidence="7">Belongs to the peptidase S1 family. CLIP subfamily.</text>
</comment>
<dbReference type="SUPFAM" id="SSF50494">
    <property type="entry name" value="Trypsin-like serine proteases"/>
    <property type="match status" value="1"/>
</dbReference>
<dbReference type="InterPro" id="IPR001254">
    <property type="entry name" value="Trypsin_dom"/>
</dbReference>
<keyword evidence="1" id="KW-0245">EGF-like domain</keyword>
<keyword evidence="4" id="KW-0378">Hydrolase</keyword>
<evidence type="ECO:0000256" key="1">
    <source>
        <dbReference type="ARBA" id="ARBA00022536"/>
    </source>
</evidence>
<accession>A0A3B3XGI5</accession>
<evidence type="ECO:0000259" key="9">
    <source>
        <dbReference type="PROSITE" id="PS01180"/>
    </source>
</evidence>
<dbReference type="PROSITE" id="PS50240">
    <property type="entry name" value="TRYPSIN_DOM"/>
    <property type="match status" value="1"/>
</dbReference>
<evidence type="ECO:0000256" key="7">
    <source>
        <dbReference type="ARBA" id="ARBA00024195"/>
    </source>
</evidence>
<evidence type="ECO:0000256" key="8">
    <source>
        <dbReference type="PROSITE-ProRule" id="PRU00302"/>
    </source>
</evidence>
<dbReference type="SUPFAM" id="SSF49854">
    <property type="entry name" value="Spermadhesin, CUB domain"/>
    <property type="match status" value="1"/>
</dbReference>
<dbReference type="Pfam" id="PF00089">
    <property type="entry name" value="Trypsin"/>
    <property type="match status" value="1"/>
</dbReference>
<dbReference type="InterPro" id="IPR035976">
    <property type="entry name" value="Sushi/SCR/CCP_sf"/>
</dbReference>
<dbReference type="FunFam" id="2.40.10.10:FF:000002">
    <property type="entry name" value="Transmembrane protease serine"/>
    <property type="match status" value="1"/>
</dbReference>
<evidence type="ECO:0000256" key="4">
    <source>
        <dbReference type="ARBA" id="ARBA00022825"/>
    </source>
</evidence>
<sequence length="489" mass="54529">MSPGYPNPSPDALSCQYIISVESGFTLSLNFSDKFHIESVDTEEGLNCPHHWLEVIIPGRNPMKLCGGTSPGLINTNSNIVKLDYNIDNQGQSNGWSLDYSTHRVTCPVPGQVAKGKVTPSLTEYFYRDYIFVRCDEGYKLMMAIRYERANNQDKLIDCGEPEPLLNGGVNFLSGFQNQYLSVVQYHCNEPFYSPYGGNNVSLTCEADRRWRSNHDVILRPACLPVCGRPTKQNENHFQRIIGGNDAGEHTIPWQAFINVGDSRGGGMIIADRWILTAAHVVMMNGQVQTPEAFSIHLGRTDVHQILETPSLNATAVHVHPQYNNPNGLNYDHDIALIKLKDPVTFEAAIMPLCLPSEDDRYDSGMIGLVSGFGITDKGNQQRFLTNKLKYVHIPVVEQERCSNSLKLIPRSQKPILTDNMFCAGTPEGRKDSCQGDSGSGFTLQSEDGRFWAAGIVSWGIKCGQKGTYGFYTKVANYVDWINKIMREN</sequence>
<dbReference type="InterPro" id="IPR043504">
    <property type="entry name" value="Peptidase_S1_PA_chymotrypsin"/>
</dbReference>
<dbReference type="SMART" id="SM00020">
    <property type="entry name" value="Tryp_SPc"/>
    <property type="match status" value="1"/>
</dbReference>
<evidence type="ECO:0000259" key="11">
    <source>
        <dbReference type="PROSITE" id="PS50923"/>
    </source>
</evidence>
<evidence type="ECO:0000259" key="10">
    <source>
        <dbReference type="PROSITE" id="PS50240"/>
    </source>
</evidence>
<keyword evidence="4" id="KW-0645">Protease</keyword>
<keyword evidence="6" id="KW-0325">Glycoprotein</keyword>
<dbReference type="CDD" id="cd00033">
    <property type="entry name" value="CCP"/>
    <property type="match status" value="2"/>
</dbReference>
<dbReference type="FunFam" id="2.40.10.10:FF:000068">
    <property type="entry name" value="transmembrane protease serine 2"/>
    <property type="match status" value="1"/>
</dbReference>
<protein>
    <recommendedName>
        <fullName evidence="14">Complement component 1, r subcomponent</fullName>
    </recommendedName>
</protein>
<dbReference type="GO" id="GO:0072562">
    <property type="term" value="C:blood microparticle"/>
    <property type="evidence" value="ECO:0007669"/>
    <property type="project" value="TreeGrafter"/>
</dbReference>
<dbReference type="GO" id="GO:0031638">
    <property type="term" value="P:zymogen activation"/>
    <property type="evidence" value="ECO:0007669"/>
    <property type="project" value="TreeGrafter"/>
</dbReference>
<dbReference type="STRING" id="48701.ENSPMEP00000014079"/>
<dbReference type="InterPro" id="IPR001314">
    <property type="entry name" value="Peptidase_S1A"/>
</dbReference>
<evidence type="ECO:0008006" key="14">
    <source>
        <dbReference type="Google" id="ProtNLM"/>
    </source>
</evidence>
<dbReference type="PRINTS" id="PR00722">
    <property type="entry name" value="CHYMOTRYPSIN"/>
</dbReference>
<name>A0A3B3XGI5_9TELE</name>
<proteinExistence type="inferred from homology"/>
<dbReference type="PROSITE" id="PS50923">
    <property type="entry name" value="SUSHI"/>
    <property type="match status" value="1"/>
</dbReference>
<reference evidence="12" key="2">
    <citation type="submission" date="2025-09" db="UniProtKB">
        <authorList>
            <consortium name="Ensembl"/>
        </authorList>
    </citation>
    <scope>IDENTIFICATION</scope>
</reference>
<keyword evidence="2" id="KW-0597">Phosphoprotein</keyword>
<dbReference type="Proteomes" id="UP000261480">
    <property type="component" value="Unplaced"/>
</dbReference>
<evidence type="ECO:0000256" key="2">
    <source>
        <dbReference type="ARBA" id="ARBA00022553"/>
    </source>
</evidence>
<keyword evidence="4" id="KW-0720">Serine protease</keyword>